<evidence type="ECO:0000256" key="1">
    <source>
        <dbReference type="ARBA" id="ARBA00022729"/>
    </source>
</evidence>
<dbReference type="NCBIfam" id="TIGR04183">
    <property type="entry name" value="Por_Secre_tail"/>
    <property type="match status" value="1"/>
</dbReference>
<sequence length="336" mass="35644">MRKNLFSLLLTSATIMMFGQAQSLEDVNFNTYTLGDVASDVTGVTAGQGGYYIYNGTPADFQIVSIDPGHDRSLRITSGNGAPPASGSNTNNRYVFKGITTTANATNDVISGALEFYTGPATGAGKIQFALYDATMGVVGISYDYATKKIAGLGRLAAVATPTTPSFYGINLGTATYAANTWVSVSFTYNKTTGEYTWVYPEGTFGFSNASYIIPTGMEAVEFDVVSVTAAGNTVANQAAIDNLKLQYTNETLLGVRDVKNVSELGVNIFPIPAADVLNIQTDSKINSVSVVDLSGKKVRVKLNGDKVDVKGLPAGTYLINIETKNGIVIEKFIKK</sequence>
<dbReference type="Proteomes" id="UP001629058">
    <property type="component" value="Unassembled WGS sequence"/>
</dbReference>
<dbReference type="InterPro" id="IPR026444">
    <property type="entry name" value="Secre_tail"/>
</dbReference>
<proteinExistence type="predicted"/>
<keyword evidence="1 2" id="KW-0732">Signal</keyword>
<comment type="caution">
    <text evidence="4">The sequence shown here is derived from an EMBL/GenBank/DDBJ whole genome shotgun (WGS) entry which is preliminary data.</text>
</comment>
<reference evidence="4 5" key="1">
    <citation type="submission" date="2024-06" db="EMBL/GenBank/DDBJ databases">
        <authorList>
            <person name="Kaempfer P."/>
            <person name="Viver T."/>
        </authorList>
    </citation>
    <scope>NUCLEOTIDE SEQUENCE [LARGE SCALE GENOMIC DNA]</scope>
    <source>
        <strain evidence="4 5">ST-37</strain>
    </source>
</reference>
<evidence type="ECO:0000313" key="5">
    <source>
        <dbReference type="Proteomes" id="UP001629058"/>
    </source>
</evidence>
<dbReference type="RefSeq" id="WP_408087322.1">
    <property type="nucleotide sequence ID" value="NZ_JBELPY010000001.1"/>
</dbReference>
<feature type="signal peptide" evidence="2">
    <location>
        <begin position="1"/>
        <end position="23"/>
    </location>
</feature>
<organism evidence="4 5">
    <name type="scientific">Chryseobacterium terrae</name>
    <dbReference type="NCBI Taxonomy" id="3163299"/>
    <lineage>
        <taxon>Bacteria</taxon>
        <taxon>Pseudomonadati</taxon>
        <taxon>Bacteroidota</taxon>
        <taxon>Flavobacteriia</taxon>
        <taxon>Flavobacteriales</taxon>
        <taxon>Weeksellaceae</taxon>
        <taxon>Chryseobacterium group</taxon>
        <taxon>Chryseobacterium</taxon>
    </lineage>
</organism>
<accession>A0ABW8Y0L4</accession>
<feature type="domain" description="Secretion system C-terminal sorting" evidence="3">
    <location>
        <begin position="269"/>
        <end position="334"/>
    </location>
</feature>
<dbReference type="Pfam" id="PF18962">
    <property type="entry name" value="Por_Secre_tail"/>
    <property type="match status" value="1"/>
</dbReference>
<name>A0ABW8Y0L4_9FLAO</name>
<keyword evidence="5" id="KW-1185">Reference proteome</keyword>
<evidence type="ECO:0000259" key="3">
    <source>
        <dbReference type="Pfam" id="PF18962"/>
    </source>
</evidence>
<dbReference type="EMBL" id="JBELPY010000001">
    <property type="protein sequence ID" value="MFL9832955.1"/>
    <property type="molecule type" value="Genomic_DNA"/>
</dbReference>
<feature type="chain" id="PRO_5045970706" evidence="2">
    <location>
        <begin position="24"/>
        <end position="336"/>
    </location>
</feature>
<evidence type="ECO:0000313" key="4">
    <source>
        <dbReference type="EMBL" id="MFL9832955.1"/>
    </source>
</evidence>
<gene>
    <name evidence="4" type="ORF">ABS765_02795</name>
</gene>
<evidence type="ECO:0000256" key="2">
    <source>
        <dbReference type="SAM" id="SignalP"/>
    </source>
</evidence>
<protein>
    <submittedName>
        <fullName evidence="4">T9SS type A sorting domain-containing protein</fullName>
    </submittedName>
</protein>